<feature type="region of interest" description="Disordered" evidence="1">
    <location>
        <begin position="1"/>
        <end position="36"/>
    </location>
</feature>
<dbReference type="AlphaFoldDB" id="A0A176VZI9"/>
<protein>
    <submittedName>
        <fullName evidence="2">Uncharacterized protein</fullName>
    </submittedName>
</protein>
<gene>
    <name evidence="2" type="ORF">AXG93_4620s1610</name>
</gene>
<proteinExistence type="predicted"/>
<organism evidence="2 3">
    <name type="scientific">Marchantia polymorpha subsp. ruderalis</name>
    <dbReference type="NCBI Taxonomy" id="1480154"/>
    <lineage>
        <taxon>Eukaryota</taxon>
        <taxon>Viridiplantae</taxon>
        <taxon>Streptophyta</taxon>
        <taxon>Embryophyta</taxon>
        <taxon>Marchantiophyta</taxon>
        <taxon>Marchantiopsida</taxon>
        <taxon>Marchantiidae</taxon>
        <taxon>Marchantiales</taxon>
        <taxon>Marchantiaceae</taxon>
        <taxon>Marchantia</taxon>
    </lineage>
</organism>
<evidence type="ECO:0000256" key="1">
    <source>
        <dbReference type="SAM" id="MobiDB-lite"/>
    </source>
</evidence>
<keyword evidence="3" id="KW-1185">Reference proteome</keyword>
<evidence type="ECO:0000313" key="3">
    <source>
        <dbReference type="Proteomes" id="UP000077202"/>
    </source>
</evidence>
<reference evidence="2" key="1">
    <citation type="submission" date="2016-03" db="EMBL/GenBank/DDBJ databases">
        <title>Mechanisms controlling the formation of the plant cell surface in tip-growing cells are functionally conserved among land plants.</title>
        <authorList>
            <person name="Honkanen S."/>
            <person name="Jones V.A."/>
            <person name="Morieri G."/>
            <person name="Champion C."/>
            <person name="Hetherington A.J."/>
            <person name="Kelly S."/>
            <person name="Saint-Marcoux D."/>
            <person name="Proust H."/>
            <person name="Prescott H."/>
            <person name="Dolan L."/>
        </authorList>
    </citation>
    <scope>NUCLEOTIDE SEQUENCE [LARGE SCALE GENOMIC DNA]</scope>
    <source>
        <tissue evidence="2">Whole gametophyte</tissue>
    </source>
</reference>
<dbReference type="EMBL" id="LVLJ01002341">
    <property type="protein sequence ID" value="OAE25346.1"/>
    <property type="molecule type" value="Genomic_DNA"/>
</dbReference>
<dbReference type="Proteomes" id="UP000077202">
    <property type="component" value="Unassembled WGS sequence"/>
</dbReference>
<name>A0A176VZI9_MARPO</name>
<sequence length="97" mass="10389">MREISDYSDACGWREGGAATPLHGEGEGAVDADAREPQSPADIGLQATLVLLEEIKQGGVVDYTHQVLSICSMLAWQQRGNSISIKARGVLHAKDLK</sequence>
<accession>A0A176VZI9</accession>
<evidence type="ECO:0000313" key="2">
    <source>
        <dbReference type="EMBL" id="OAE25346.1"/>
    </source>
</evidence>
<comment type="caution">
    <text evidence="2">The sequence shown here is derived from an EMBL/GenBank/DDBJ whole genome shotgun (WGS) entry which is preliminary data.</text>
</comment>